<protein>
    <submittedName>
        <fullName evidence="2">Uncharacterized protein</fullName>
    </submittedName>
</protein>
<gene>
    <name evidence="2" type="ORF">DUNSADRAFT_14133</name>
</gene>
<organism evidence="2 3">
    <name type="scientific">Dunaliella salina</name>
    <name type="common">Green alga</name>
    <name type="synonym">Protococcus salinus</name>
    <dbReference type="NCBI Taxonomy" id="3046"/>
    <lineage>
        <taxon>Eukaryota</taxon>
        <taxon>Viridiplantae</taxon>
        <taxon>Chlorophyta</taxon>
        <taxon>core chlorophytes</taxon>
        <taxon>Chlorophyceae</taxon>
        <taxon>CS clade</taxon>
        <taxon>Chlamydomonadales</taxon>
        <taxon>Dunaliellaceae</taxon>
        <taxon>Dunaliella</taxon>
    </lineage>
</organism>
<accession>A0ABQ7G7W4</accession>
<keyword evidence="3" id="KW-1185">Reference proteome</keyword>
<feature type="region of interest" description="Disordered" evidence="1">
    <location>
        <begin position="1"/>
        <end position="84"/>
    </location>
</feature>
<evidence type="ECO:0000313" key="3">
    <source>
        <dbReference type="Proteomes" id="UP000815325"/>
    </source>
</evidence>
<dbReference type="Proteomes" id="UP000815325">
    <property type="component" value="Unassembled WGS sequence"/>
</dbReference>
<sequence>MGLEFELYSTKTRGPRYSAASSAQSRAGSRSGSTSRGNQASTSRSSSSSSSSSGGSNSQKRASASSRSSGGARGADAWAQASPQMRRRAAAQALRQRALGPEVYLRSPNRDWVCICADDEGLVLLDADDEDTVVAVPWTEADIDDLEHVAEMYTDAAIMDDEEDDDELDILDQLVRDYDVGRGAGGGRGSFARARSSL</sequence>
<dbReference type="EMBL" id="MU070014">
    <property type="protein sequence ID" value="KAF5830702.1"/>
    <property type="molecule type" value="Genomic_DNA"/>
</dbReference>
<evidence type="ECO:0000256" key="1">
    <source>
        <dbReference type="SAM" id="MobiDB-lite"/>
    </source>
</evidence>
<reference evidence="2" key="1">
    <citation type="submission" date="2017-08" db="EMBL/GenBank/DDBJ databases">
        <authorList>
            <person name="Polle J.E."/>
            <person name="Barry K."/>
            <person name="Cushman J."/>
            <person name="Schmutz J."/>
            <person name="Tran D."/>
            <person name="Hathwaick L.T."/>
            <person name="Yim W.C."/>
            <person name="Jenkins J."/>
            <person name="Mckie-Krisberg Z.M."/>
            <person name="Prochnik S."/>
            <person name="Lindquist E."/>
            <person name="Dockter R.B."/>
            <person name="Adam C."/>
            <person name="Molina H."/>
            <person name="Bunkerborg J."/>
            <person name="Jin E."/>
            <person name="Buchheim M."/>
            <person name="Magnuson J."/>
        </authorList>
    </citation>
    <scope>NUCLEOTIDE SEQUENCE</scope>
    <source>
        <strain evidence="2">CCAP 19/18</strain>
    </source>
</reference>
<proteinExistence type="predicted"/>
<name>A0ABQ7G7W4_DUNSA</name>
<comment type="caution">
    <text evidence="2">The sequence shown here is derived from an EMBL/GenBank/DDBJ whole genome shotgun (WGS) entry which is preliminary data.</text>
</comment>
<evidence type="ECO:0000313" key="2">
    <source>
        <dbReference type="EMBL" id="KAF5830702.1"/>
    </source>
</evidence>
<feature type="compositionally biased region" description="Low complexity" evidence="1">
    <location>
        <begin position="18"/>
        <end position="70"/>
    </location>
</feature>